<evidence type="ECO:0000313" key="1">
    <source>
        <dbReference type="EMBL" id="GIX98739.1"/>
    </source>
</evidence>
<dbReference type="Proteomes" id="UP001054837">
    <property type="component" value="Unassembled WGS sequence"/>
</dbReference>
<dbReference type="AlphaFoldDB" id="A0AAV4PNR0"/>
<reference evidence="1 2" key="1">
    <citation type="submission" date="2021-06" db="EMBL/GenBank/DDBJ databases">
        <title>Caerostris darwini draft genome.</title>
        <authorList>
            <person name="Kono N."/>
            <person name="Arakawa K."/>
        </authorList>
    </citation>
    <scope>NUCLEOTIDE SEQUENCE [LARGE SCALE GENOMIC DNA]</scope>
</reference>
<dbReference type="EMBL" id="BPLQ01003223">
    <property type="protein sequence ID" value="GIX98739.1"/>
    <property type="molecule type" value="Genomic_DNA"/>
</dbReference>
<name>A0AAV4PNR0_9ARAC</name>
<proteinExistence type="predicted"/>
<accession>A0AAV4PNR0</accession>
<sequence>MILFSCRGSRVHLSVKTADIWGVVKKFQLRKAFFCSSSMINWAGYLNRSLNGLVMKEPRYYEALSSANFELRRTLPNPGLPVRDYRSTCNEAAPQSLDFLQGSGRDYSFPANDRRDRDPSFLFAPAQSGDRRSFPKENRLAFSTETSCHSYSPHYLRGCVERPKCGNETLLSPSVTGAVIDDPRRHPFPADIFHLHRGILNREISKYSTVIVKMFGDFWRRVHPGNCALLRILHFPLTDDVAVPGKTLHHLQGNLESVVGLESGNEQLQQPHTFNFAVD</sequence>
<gene>
    <name evidence="1" type="ORF">CDAR_450961</name>
</gene>
<evidence type="ECO:0000313" key="2">
    <source>
        <dbReference type="Proteomes" id="UP001054837"/>
    </source>
</evidence>
<keyword evidence="2" id="KW-1185">Reference proteome</keyword>
<protein>
    <submittedName>
        <fullName evidence="1">Uncharacterized protein</fullName>
    </submittedName>
</protein>
<organism evidence="1 2">
    <name type="scientific">Caerostris darwini</name>
    <dbReference type="NCBI Taxonomy" id="1538125"/>
    <lineage>
        <taxon>Eukaryota</taxon>
        <taxon>Metazoa</taxon>
        <taxon>Ecdysozoa</taxon>
        <taxon>Arthropoda</taxon>
        <taxon>Chelicerata</taxon>
        <taxon>Arachnida</taxon>
        <taxon>Araneae</taxon>
        <taxon>Araneomorphae</taxon>
        <taxon>Entelegynae</taxon>
        <taxon>Araneoidea</taxon>
        <taxon>Araneidae</taxon>
        <taxon>Caerostris</taxon>
    </lineage>
</organism>
<comment type="caution">
    <text evidence="1">The sequence shown here is derived from an EMBL/GenBank/DDBJ whole genome shotgun (WGS) entry which is preliminary data.</text>
</comment>